<dbReference type="Pfam" id="PF07885">
    <property type="entry name" value="Ion_trans_2"/>
    <property type="match status" value="1"/>
</dbReference>
<dbReference type="PANTHER" id="PTHR11003">
    <property type="entry name" value="POTASSIUM CHANNEL, SUBFAMILY K"/>
    <property type="match status" value="1"/>
</dbReference>
<evidence type="ECO:0000313" key="10">
    <source>
        <dbReference type="EMBL" id="KOF13493.1"/>
    </source>
</evidence>
<comment type="subcellular location">
    <subcellularLocation>
        <location evidence="1">Membrane</location>
        <topology evidence="1">Multi-pass membrane protein</topology>
    </subcellularLocation>
</comment>
<evidence type="ECO:0000256" key="2">
    <source>
        <dbReference type="ARBA" id="ARBA00022448"/>
    </source>
</evidence>
<evidence type="ECO:0000259" key="9">
    <source>
        <dbReference type="Pfam" id="PF07885"/>
    </source>
</evidence>
<organism evidence="10 11">
    <name type="scientific">Ensifer adhaerens</name>
    <name type="common">Sinorhizobium morelense</name>
    <dbReference type="NCBI Taxonomy" id="106592"/>
    <lineage>
        <taxon>Bacteria</taxon>
        <taxon>Pseudomonadati</taxon>
        <taxon>Pseudomonadota</taxon>
        <taxon>Alphaproteobacteria</taxon>
        <taxon>Hyphomicrobiales</taxon>
        <taxon>Rhizobiaceae</taxon>
        <taxon>Sinorhizobium/Ensifer group</taxon>
        <taxon>Ensifer</taxon>
    </lineage>
</organism>
<gene>
    <name evidence="10" type="ORF">AC244_31250</name>
</gene>
<evidence type="ECO:0000256" key="6">
    <source>
        <dbReference type="ARBA" id="ARBA00023136"/>
    </source>
</evidence>
<dbReference type="OrthoDB" id="9799090at2"/>
<evidence type="ECO:0000256" key="8">
    <source>
        <dbReference type="SAM" id="Phobius"/>
    </source>
</evidence>
<evidence type="ECO:0000256" key="7">
    <source>
        <dbReference type="ARBA" id="ARBA00023303"/>
    </source>
</evidence>
<keyword evidence="5" id="KW-0406">Ion transport</keyword>
<dbReference type="EMBL" id="LGAP01000037">
    <property type="protein sequence ID" value="KOF13493.1"/>
    <property type="molecule type" value="Genomic_DNA"/>
</dbReference>
<dbReference type="Gene3D" id="1.10.287.70">
    <property type="match status" value="1"/>
</dbReference>
<reference evidence="11" key="1">
    <citation type="submission" date="2015-07" db="EMBL/GenBank/DDBJ databases">
        <title>Whole genome sequence of an Ensifer adhaerens strain isolated from a cave pool in the Wind Cave National Park.</title>
        <authorList>
            <person name="Eng W.W.H."/>
            <person name="Gan H.M."/>
            <person name="Barton H.A."/>
            <person name="Savka M.A."/>
        </authorList>
    </citation>
    <scope>NUCLEOTIDE SEQUENCE [LARGE SCALE GENOMIC DNA]</scope>
    <source>
        <strain evidence="11">SD006</strain>
    </source>
</reference>
<name>A0A0L8BFY0_ENSAD</name>
<dbReference type="AlphaFoldDB" id="A0A0L8BFY0"/>
<keyword evidence="4 8" id="KW-1133">Transmembrane helix</keyword>
<dbReference type="PATRIC" id="fig|106592.7.peg.5442"/>
<feature type="transmembrane region" description="Helical" evidence="8">
    <location>
        <begin position="70"/>
        <end position="91"/>
    </location>
</feature>
<dbReference type="GO" id="GO:0030322">
    <property type="term" value="P:stabilization of membrane potential"/>
    <property type="evidence" value="ECO:0007669"/>
    <property type="project" value="TreeGrafter"/>
</dbReference>
<evidence type="ECO:0000313" key="11">
    <source>
        <dbReference type="Proteomes" id="UP000037425"/>
    </source>
</evidence>
<keyword evidence="2" id="KW-0813">Transport</keyword>
<dbReference type="SUPFAM" id="SSF81324">
    <property type="entry name" value="Voltage-gated potassium channels"/>
    <property type="match status" value="1"/>
</dbReference>
<dbReference type="GO" id="GO:0022841">
    <property type="term" value="F:potassium ion leak channel activity"/>
    <property type="evidence" value="ECO:0007669"/>
    <property type="project" value="TreeGrafter"/>
</dbReference>
<proteinExistence type="predicted"/>
<dbReference type="GO" id="GO:0005886">
    <property type="term" value="C:plasma membrane"/>
    <property type="evidence" value="ECO:0007669"/>
    <property type="project" value="TreeGrafter"/>
</dbReference>
<sequence>MRRIFFIEFYRQLGVVWPILSGILCIMVGGGLLIGRIEGWRMIDTLYFTFVTGLTIGYGDLVPSHATSRVLAIMIGLTGIVLTGLVAAVSVQALRATADATADDRTE</sequence>
<feature type="domain" description="Potassium channel" evidence="9">
    <location>
        <begin position="25"/>
        <end position="95"/>
    </location>
</feature>
<evidence type="ECO:0000256" key="4">
    <source>
        <dbReference type="ARBA" id="ARBA00022989"/>
    </source>
</evidence>
<keyword evidence="3 8" id="KW-0812">Transmembrane</keyword>
<dbReference type="InterPro" id="IPR013099">
    <property type="entry name" value="K_chnl_dom"/>
</dbReference>
<feature type="transmembrane region" description="Helical" evidence="8">
    <location>
        <begin position="15"/>
        <end position="34"/>
    </location>
</feature>
<dbReference type="InterPro" id="IPR003280">
    <property type="entry name" value="2pore_dom_K_chnl"/>
</dbReference>
<dbReference type="GO" id="GO:0015271">
    <property type="term" value="F:outward rectifier potassium channel activity"/>
    <property type="evidence" value="ECO:0007669"/>
    <property type="project" value="TreeGrafter"/>
</dbReference>
<evidence type="ECO:0000256" key="1">
    <source>
        <dbReference type="ARBA" id="ARBA00004141"/>
    </source>
</evidence>
<accession>A0A0L8BFY0</accession>
<evidence type="ECO:0000256" key="5">
    <source>
        <dbReference type="ARBA" id="ARBA00023065"/>
    </source>
</evidence>
<protein>
    <submittedName>
        <fullName evidence="10">Ion channel</fullName>
    </submittedName>
</protein>
<dbReference type="PANTHER" id="PTHR11003:SF291">
    <property type="entry name" value="IP11374P"/>
    <property type="match status" value="1"/>
</dbReference>
<keyword evidence="7" id="KW-0407">Ion channel</keyword>
<evidence type="ECO:0000256" key="3">
    <source>
        <dbReference type="ARBA" id="ARBA00022692"/>
    </source>
</evidence>
<feature type="transmembrane region" description="Helical" evidence="8">
    <location>
        <begin position="46"/>
        <end position="64"/>
    </location>
</feature>
<dbReference type="Proteomes" id="UP000037425">
    <property type="component" value="Unassembled WGS sequence"/>
</dbReference>
<comment type="caution">
    <text evidence="10">The sequence shown here is derived from an EMBL/GenBank/DDBJ whole genome shotgun (WGS) entry which is preliminary data.</text>
</comment>
<keyword evidence="6 8" id="KW-0472">Membrane</keyword>